<feature type="compositionally biased region" description="Basic and acidic residues" evidence="1">
    <location>
        <begin position="62"/>
        <end position="85"/>
    </location>
</feature>
<evidence type="ECO:0000313" key="2">
    <source>
        <dbReference type="EMBL" id="RDD63374.1"/>
    </source>
</evidence>
<proteinExistence type="predicted"/>
<accession>A0A369TFJ7</accession>
<dbReference type="Proteomes" id="UP000253941">
    <property type="component" value="Unassembled WGS sequence"/>
</dbReference>
<dbReference type="PROSITE" id="PS51257">
    <property type="entry name" value="PROKAR_LIPOPROTEIN"/>
    <property type="match status" value="1"/>
</dbReference>
<dbReference type="RefSeq" id="WP_114580628.1">
    <property type="nucleotide sequence ID" value="NZ_QPMH01000002.1"/>
</dbReference>
<evidence type="ECO:0008006" key="4">
    <source>
        <dbReference type="Google" id="ProtNLM"/>
    </source>
</evidence>
<gene>
    <name evidence="2" type="ORF">DRB17_02710</name>
</gene>
<protein>
    <recommendedName>
        <fullName evidence="4">Lipoprotein</fullName>
    </recommendedName>
</protein>
<dbReference type="AlphaFoldDB" id="A0A369TFJ7"/>
<sequence length="180" mass="19122">MTVRLAAALMVSTVIGLQACSPKGHEGVEARLKTGSEPQRQALTAGTPGVDSQAGAPGKSDSTAKHPRAPDTREARLPKARDSKPEPAAPDIDADPDQFIGASPRVVAAQLGSPAQIRREPPAEIWQYRMPGCVLDLFVYPDQDGKSVTYLEARDLTARPVAAEGCLERLMRARLASKTG</sequence>
<feature type="region of interest" description="Disordered" evidence="1">
    <location>
        <begin position="30"/>
        <end position="99"/>
    </location>
</feature>
<dbReference type="EMBL" id="QPMH01000002">
    <property type="protein sequence ID" value="RDD63374.1"/>
    <property type="molecule type" value="Genomic_DNA"/>
</dbReference>
<evidence type="ECO:0000256" key="1">
    <source>
        <dbReference type="SAM" id="MobiDB-lite"/>
    </source>
</evidence>
<evidence type="ECO:0000313" key="3">
    <source>
        <dbReference type="Proteomes" id="UP000253941"/>
    </source>
</evidence>
<name>A0A369TFJ7_9PROT</name>
<comment type="caution">
    <text evidence="2">The sequence shown here is derived from an EMBL/GenBank/DDBJ whole genome shotgun (WGS) entry which is preliminary data.</text>
</comment>
<organism evidence="2 3">
    <name type="scientific">Ferruginivarius sediminum</name>
    <dbReference type="NCBI Taxonomy" id="2661937"/>
    <lineage>
        <taxon>Bacteria</taxon>
        <taxon>Pseudomonadati</taxon>
        <taxon>Pseudomonadota</taxon>
        <taxon>Alphaproteobacteria</taxon>
        <taxon>Rhodospirillales</taxon>
        <taxon>Rhodospirillaceae</taxon>
        <taxon>Ferruginivarius</taxon>
    </lineage>
</organism>
<keyword evidence="3" id="KW-1185">Reference proteome</keyword>
<reference evidence="2 3" key="1">
    <citation type="submission" date="2018-07" db="EMBL/GenBank/DDBJ databases">
        <title>Venubactetium sediminum gen. nov., sp. nov., isolated from a marine solar saltern.</title>
        <authorList>
            <person name="Wang S."/>
        </authorList>
    </citation>
    <scope>NUCLEOTIDE SEQUENCE [LARGE SCALE GENOMIC DNA]</scope>
    <source>
        <strain evidence="2 3">WD2A32</strain>
    </source>
</reference>